<evidence type="ECO:0000259" key="7">
    <source>
        <dbReference type="Pfam" id="PF09349"/>
    </source>
</evidence>
<gene>
    <name evidence="8" type="ORF">PDUR_07940</name>
</gene>
<keyword evidence="4" id="KW-0659">Purine metabolism</keyword>
<dbReference type="UniPathway" id="UPA00394">
    <property type="reaction ID" value="UER00652"/>
</dbReference>
<keyword evidence="6" id="KW-0456">Lyase</keyword>
<dbReference type="STRING" id="44251.PDUR_07940"/>
<evidence type="ECO:0000313" key="8">
    <source>
        <dbReference type="EMBL" id="AIQ11869.1"/>
    </source>
</evidence>
<proteinExistence type="predicted"/>
<accession>A0A089IS71</accession>
<dbReference type="GO" id="GO:0019628">
    <property type="term" value="P:urate catabolic process"/>
    <property type="evidence" value="ECO:0007669"/>
    <property type="project" value="UniProtKB-UniPathway"/>
</dbReference>
<dbReference type="PANTHER" id="PTHR43466:SF1">
    <property type="entry name" value="2-OXO-4-HYDROXY-4-CARBOXY-5-UREIDOIMIDAZOLINE DECARBOXYLASE-RELATED"/>
    <property type="match status" value="1"/>
</dbReference>
<evidence type="ECO:0000256" key="5">
    <source>
        <dbReference type="ARBA" id="ARBA00022793"/>
    </source>
</evidence>
<dbReference type="NCBIfam" id="TIGR03164">
    <property type="entry name" value="UHCUDC"/>
    <property type="match status" value="1"/>
</dbReference>
<dbReference type="OrthoDB" id="9800909at2"/>
<dbReference type="PANTHER" id="PTHR43466">
    <property type="entry name" value="2-OXO-4-HYDROXY-4-CARBOXY-5-UREIDOIMIDAZOLINE DECARBOXYLASE-RELATED"/>
    <property type="match status" value="1"/>
</dbReference>
<evidence type="ECO:0000256" key="6">
    <source>
        <dbReference type="ARBA" id="ARBA00023239"/>
    </source>
</evidence>
<dbReference type="EC" id="4.1.1.97" evidence="3"/>
<organism evidence="8 9">
    <name type="scientific">Paenibacillus durus</name>
    <name type="common">Paenibacillus azotofixans</name>
    <dbReference type="NCBI Taxonomy" id="44251"/>
    <lineage>
        <taxon>Bacteria</taxon>
        <taxon>Bacillati</taxon>
        <taxon>Bacillota</taxon>
        <taxon>Bacilli</taxon>
        <taxon>Bacillales</taxon>
        <taxon>Paenibacillaceae</taxon>
        <taxon>Paenibacillus</taxon>
    </lineage>
</organism>
<evidence type="ECO:0000256" key="1">
    <source>
        <dbReference type="ARBA" id="ARBA00001163"/>
    </source>
</evidence>
<dbReference type="GO" id="GO:0006144">
    <property type="term" value="P:purine nucleobase metabolic process"/>
    <property type="evidence" value="ECO:0007669"/>
    <property type="project" value="UniProtKB-KW"/>
</dbReference>
<dbReference type="SUPFAM" id="SSF158694">
    <property type="entry name" value="UraD-Like"/>
    <property type="match status" value="1"/>
</dbReference>
<dbReference type="eggNOG" id="COG3195">
    <property type="taxonomic scope" value="Bacteria"/>
</dbReference>
<dbReference type="GO" id="GO:0000255">
    <property type="term" value="P:allantoin metabolic process"/>
    <property type="evidence" value="ECO:0007669"/>
    <property type="project" value="InterPro"/>
</dbReference>
<name>A0A089IS71_PAEDU</name>
<reference evidence="8 9" key="1">
    <citation type="submission" date="2014-08" db="EMBL/GenBank/DDBJ databases">
        <title>Comparative genomics of the Paenibacillus odorifer group.</title>
        <authorList>
            <person name="den Bakker H.C."/>
            <person name="Tsai Y.-C."/>
            <person name="Martin N."/>
            <person name="Korlach J."/>
            <person name="Wiedmann M."/>
        </authorList>
    </citation>
    <scope>NUCLEOTIDE SEQUENCE [LARGE SCALE GENOMIC DNA]</scope>
    <source>
        <strain evidence="8 9">DSM 1735</strain>
    </source>
</reference>
<dbReference type="EMBL" id="CP009288">
    <property type="protein sequence ID" value="AIQ11869.1"/>
    <property type="molecule type" value="Genomic_DNA"/>
</dbReference>
<evidence type="ECO:0000256" key="4">
    <source>
        <dbReference type="ARBA" id="ARBA00022631"/>
    </source>
</evidence>
<sequence length="171" mass="19101">MVTPASPLTLSEINKMSKEEFVATLGGIFEHSPWVAESAYASRPFGSVGELHEAMAEAARIAGREKTLSLLRAHPDLATRLQVTPLSAAEQKGAGLDRLTPEEFELLNDLNKKYTDKFQFPFILAVRGKNKDDIIESVSERVNLSPEEEWNRALFEIGKITKFRLEDLLAE</sequence>
<dbReference type="GO" id="GO:0051997">
    <property type="term" value="F:2-oxo-4-hydroxy-4-carboxy-5-ureidoimidazoline decarboxylase activity"/>
    <property type="evidence" value="ECO:0007669"/>
    <property type="project" value="UniProtKB-EC"/>
</dbReference>
<comment type="pathway">
    <text evidence="2">Purine metabolism; urate degradation; (S)-allantoin from urate: step 3/3.</text>
</comment>
<dbReference type="KEGG" id="pdu:PDUR_07940"/>
<evidence type="ECO:0000313" key="9">
    <source>
        <dbReference type="Proteomes" id="UP000029409"/>
    </source>
</evidence>
<feature type="domain" description="Oxo-4-hydroxy-4-carboxy-5-ureidoimidazoline decarboxylase" evidence="7">
    <location>
        <begin position="14"/>
        <end position="166"/>
    </location>
</feature>
<dbReference type="AlphaFoldDB" id="A0A089IS71"/>
<evidence type="ECO:0000256" key="3">
    <source>
        <dbReference type="ARBA" id="ARBA00012257"/>
    </source>
</evidence>
<dbReference type="Gene3D" id="1.10.3330.10">
    <property type="entry name" value="Oxo-4-hydroxy-4-carboxy-5-ureidoimidazoline decarboxylase"/>
    <property type="match status" value="1"/>
</dbReference>
<protein>
    <recommendedName>
        <fullName evidence="3">2-oxo-4-hydroxy-4-carboxy-5-ureidoimidazoline decarboxylase</fullName>
        <ecNumber evidence="3">4.1.1.97</ecNumber>
    </recommendedName>
</protein>
<keyword evidence="9" id="KW-1185">Reference proteome</keyword>
<dbReference type="InterPro" id="IPR017580">
    <property type="entry name" value="OHCU_decarboxylase-1"/>
</dbReference>
<dbReference type="Pfam" id="PF09349">
    <property type="entry name" value="OHCU_decarbox"/>
    <property type="match status" value="1"/>
</dbReference>
<keyword evidence="5" id="KW-0210">Decarboxylase</keyword>
<dbReference type="InterPro" id="IPR018020">
    <property type="entry name" value="OHCU_decarboxylase"/>
</dbReference>
<dbReference type="Proteomes" id="UP000029409">
    <property type="component" value="Chromosome"/>
</dbReference>
<comment type="catalytic activity">
    <reaction evidence="1">
        <text>5-hydroxy-2-oxo-4-ureido-2,5-dihydro-1H-imidazole-5-carboxylate + H(+) = (S)-allantoin + CO2</text>
        <dbReference type="Rhea" id="RHEA:26301"/>
        <dbReference type="ChEBI" id="CHEBI:15378"/>
        <dbReference type="ChEBI" id="CHEBI:15678"/>
        <dbReference type="ChEBI" id="CHEBI:16526"/>
        <dbReference type="ChEBI" id="CHEBI:58639"/>
        <dbReference type="EC" id="4.1.1.97"/>
    </reaction>
</comment>
<evidence type="ECO:0000256" key="2">
    <source>
        <dbReference type="ARBA" id="ARBA00004754"/>
    </source>
</evidence>
<dbReference type="InterPro" id="IPR036778">
    <property type="entry name" value="OHCU_decarboxylase_sf"/>
</dbReference>